<keyword evidence="3 6" id="KW-0238">DNA-binding</keyword>
<comment type="similarity">
    <text evidence="6">Belongs to the NFYA/HAP2 subunit family.</text>
</comment>
<dbReference type="GO" id="GO:0003700">
    <property type="term" value="F:DNA-binding transcription factor activity"/>
    <property type="evidence" value="ECO:0007669"/>
    <property type="project" value="UniProtKB-UniRule"/>
</dbReference>
<dbReference type="Gene3D" id="6.10.250.2430">
    <property type="match status" value="1"/>
</dbReference>
<dbReference type="PROSITE" id="PS51152">
    <property type="entry name" value="NFYA_HAP2_2"/>
    <property type="match status" value="1"/>
</dbReference>
<evidence type="ECO:0000256" key="7">
    <source>
        <dbReference type="SAM" id="MobiDB-lite"/>
    </source>
</evidence>
<sequence>MAMQTRYLKEHDGIAHNPMGQTAPVPSLPWWSGLGSQSVYGESCGQLKPLLMEHPSTGDQVTSTKQAWRGTEQGLNKGNPTQFTIFPGGCKSSGDGQKPQAVISLQSAPSENGARFELGFGQPTVCAKYPYMDQCYGVFSSYGPQISGRVMLPLNLATEDGPIYVNAKQYNGIIRRRQSREKAVLQNKVPKARNRKTYMHYSRHLHAMRRPRGCGGRFLNLKSLNGGKDGTEMKKAAEVQLSHRTRSQNSEVLQSDSGTLNSSKEANGGGSTLSGSEVTSMYSRGELENFPINHLGLSVHSFPVMMDNGLGTVMPSKWVATADNCCNLKV</sequence>
<dbReference type="PANTHER" id="PTHR12632">
    <property type="entry name" value="TRANSCRIPTION FACTOR NF-Y ALPHA-RELATED"/>
    <property type="match status" value="1"/>
</dbReference>
<dbReference type="AlphaFoldDB" id="A0A6P6AQ41"/>
<feature type="compositionally biased region" description="Polar residues" evidence="7">
    <location>
        <begin position="247"/>
        <end position="265"/>
    </location>
</feature>
<dbReference type="GeneID" id="111311644"/>
<gene>
    <name evidence="9" type="primary">LOC111311644</name>
</gene>
<dbReference type="Pfam" id="PF02045">
    <property type="entry name" value="CBFB_NFYA"/>
    <property type="match status" value="1"/>
</dbReference>
<reference evidence="9" key="1">
    <citation type="submission" date="2025-08" db="UniProtKB">
        <authorList>
            <consortium name="RefSeq"/>
        </authorList>
    </citation>
    <scope>IDENTIFICATION</scope>
    <source>
        <tissue evidence="9">Fruit stalk</tissue>
    </source>
</reference>
<name>A0A6P6AQ41_DURZI</name>
<keyword evidence="5 6" id="KW-0539">Nucleus</keyword>
<evidence type="ECO:0000256" key="3">
    <source>
        <dbReference type="ARBA" id="ARBA00023125"/>
    </source>
</evidence>
<dbReference type="KEGG" id="dzi:111311644"/>
<keyword evidence="4 6" id="KW-0804">Transcription</keyword>
<evidence type="ECO:0000256" key="6">
    <source>
        <dbReference type="RuleBase" id="RU367155"/>
    </source>
</evidence>
<dbReference type="OrthoDB" id="1097733at2759"/>
<organism evidence="8 9">
    <name type="scientific">Durio zibethinus</name>
    <name type="common">Durian</name>
    <dbReference type="NCBI Taxonomy" id="66656"/>
    <lineage>
        <taxon>Eukaryota</taxon>
        <taxon>Viridiplantae</taxon>
        <taxon>Streptophyta</taxon>
        <taxon>Embryophyta</taxon>
        <taxon>Tracheophyta</taxon>
        <taxon>Spermatophyta</taxon>
        <taxon>Magnoliopsida</taxon>
        <taxon>eudicotyledons</taxon>
        <taxon>Gunneridae</taxon>
        <taxon>Pentapetalae</taxon>
        <taxon>rosids</taxon>
        <taxon>malvids</taxon>
        <taxon>Malvales</taxon>
        <taxon>Malvaceae</taxon>
        <taxon>Helicteroideae</taxon>
        <taxon>Durio</taxon>
    </lineage>
</organism>
<protein>
    <recommendedName>
        <fullName evidence="6">Nuclear transcription factor Y subunit</fullName>
    </recommendedName>
</protein>
<evidence type="ECO:0000256" key="4">
    <source>
        <dbReference type="ARBA" id="ARBA00023163"/>
    </source>
</evidence>
<dbReference type="SMART" id="SM00521">
    <property type="entry name" value="CBF"/>
    <property type="match status" value="1"/>
</dbReference>
<dbReference type="GO" id="GO:0003677">
    <property type="term" value="F:DNA binding"/>
    <property type="evidence" value="ECO:0007669"/>
    <property type="project" value="UniProtKB-KW"/>
</dbReference>
<dbReference type="GO" id="GO:0005634">
    <property type="term" value="C:nucleus"/>
    <property type="evidence" value="ECO:0007669"/>
    <property type="project" value="UniProtKB-SubCell"/>
</dbReference>
<accession>A0A6P6AQ41</accession>
<dbReference type="PRINTS" id="PR00616">
    <property type="entry name" value="CCAATSUBUNTB"/>
</dbReference>
<keyword evidence="8" id="KW-1185">Reference proteome</keyword>
<evidence type="ECO:0000313" key="8">
    <source>
        <dbReference type="Proteomes" id="UP000515121"/>
    </source>
</evidence>
<dbReference type="Proteomes" id="UP000515121">
    <property type="component" value="Unplaced"/>
</dbReference>
<keyword evidence="2 6" id="KW-0805">Transcription regulation</keyword>
<proteinExistence type="inferred from homology"/>
<comment type="function">
    <text evidence="6">Component of the sequence-specific heterotrimeric transcription factor (NF-Y) which specifically recognizes a 5'-CCAAT-3' box motif found in the promoters of its target genes.</text>
</comment>
<dbReference type="InterPro" id="IPR001289">
    <property type="entry name" value="NFYA"/>
</dbReference>
<evidence type="ECO:0000313" key="9">
    <source>
        <dbReference type="RefSeq" id="XP_022766940.1"/>
    </source>
</evidence>
<comment type="subcellular location">
    <subcellularLocation>
        <location evidence="1 6">Nucleus</location>
    </subcellularLocation>
</comment>
<evidence type="ECO:0000256" key="1">
    <source>
        <dbReference type="ARBA" id="ARBA00004123"/>
    </source>
</evidence>
<dbReference type="RefSeq" id="XP_022766940.1">
    <property type="nucleotide sequence ID" value="XM_022911205.1"/>
</dbReference>
<evidence type="ECO:0000256" key="5">
    <source>
        <dbReference type="ARBA" id="ARBA00023242"/>
    </source>
</evidence>
<comment type="subunit">
    <text evidence="6">Heterotrimer.</text>
</comment>
<feature type="region of interest" description="Disordered" evidence="7">
    <location>
        <begin position="240"/>
        <end position="277"/>
    </location>
</feature>
<evidence type="ECO:0000256" key="2">
    <source>
        <dbReference type="ARBA" id="ARBA00023015"/>
    </source>
</evidence>